<dbReference type="InterPro" id="IPR050596">
    <property type="entry name" value="AspAT/PAT-like"/>
</dbReference>
<dbReference type="GO" id="GO:0008483">
    <property type="term" value="F:transaminase activity"/>
    <property type="evidence" value="ECO:0007669"/>
    <property type="project" value="UniProtKB-KW"/>
</dbReference>
<reference evidence="8 9" key="1">
    <citation type="submission" date="2020-08" db="EMBL/GenBank/DDBJ databases">
        <title>Sequencing the genomes of 1000 actinobacteria strains.</title>
        <authorList>
            <person name="Klenk H.-P."/>
        </authorList>
    </citation>
    <scope>NUCLEOTIDE SEQUENCE [LARGE SCALE GENOMIC DNA]</scope>
    <source>
        <strain evidence="8 9">DSM 46887</strain>
    </source>
</reference>
<dbReference type="PANTHER" id="PTHR46383">
    <property type="entry name" value="ASPARTATE AMINOTRANSFERASE"/>
    <property type="match status" value="1"/>
</dbReference>
<dbReference type="InterPro" id="IPR015422">
    <property type="entry name" value="PyrdxlP-dep_Trfase_small"/>
</dbReference>
<dbReference type="InterPro" id="IPR015421">
    <property type="entry name" value="PyrdxlP-dep_Trfase_major"/>
</dbReference>
<evidence type="ECO:0000256" key="4">
    <source>
        <dbReference type="ARBA" id="ARBA00022679"/>
    </source>
</evidence>
<evidence type="ECO:0000256" key="6">
    <source>
        <dbReference type="RuleBase" id="RU000481"/>
    </source>
</evidence>
<dbReference type="GO" id="GO:0030170">
    <property type="term" value="F:pyridoxal phosphate binding"/>
    <property type="evidence" value="ECO:0007669"/>
    <property type="project" value="InterPro"/>
</dbReference>
<dbReference type="PROSITE" id="PS00105">
    <property type="entry name" value="AA_TRANSFER_CLASS_1"/>
    <property type="match status" value="1"/>
</dbReference>
<dbReference type="Proteomes" id="UP000540685">
    <property type="component" value="Unassembled WGS sequence"/>
</dbReference>
<evidence type="ECO:0000313" key="8">
    <source>
        <dbReference type="EMBL" id="MBB5817456.1"/>
    </source>
</evidence>
<feature type="domain" description="Aminotransferase class I/classII large" evidence="7">
    <location>
        <begin position="44"/>
        <end position="362"/>
    </location>
</feature>
<dbReference type="SUPFAM" id="SSF53383">
    <property type="entry name" value="PLP-dependent transferases"/>
    <property type="match status" value="1"/>
</dbReference>
<evidence type="ECO:0000259" key="7">
    <source>
        <dbReference type="Pfam" id="PF00155"/>
    </source>
</evidence>
<keyword evidence="9" id="KW-1185">Reference proteome</keyword>
<sequence length="422" mass="43990">MTAHSATLAVDEAVRARREAGHDVLHLGFGEAGLPVAPGLAEVLADADRRNGYGPVAGSPQARAAAAGWFTRRGLDTEPGQILFAPGSKPLLFALLAAAGGDVVLPRPSWVSYAAQAALLGRRVIRVPVPEGAGGIPDPGRLERALRRASARGARPGVLILTVPDNPTGTVAPAEQIEAVCAIAGHHALTVVSDEIYAELHHHAPVTGPAHHLPERTVVTTGLSKSLALGGWRIGYARTPSGAWGRRLHRKLTGVASEIWSSLAAPMQAVATHALSDPPEIVEHIAASRRLHARVAAAAHARLLAAGARCRPPQAGFYLYPDFAPLRDVLRARGITTGTGLAAALLDRHGIATLPGSAFGDPGTALTLRVATSLLYGATPGQRRAALSADEPETLPWIASALTRLGDELGALTGERRSHRRP</sequence>
<keyword evidence="4 6" id="KW-0808">Transferase</keyword>
<keyword evidence="3 6" id="KW-0032">Aminotransferase</keyword>
<keyword evidence="5" id="KW-0663">Pyridoxal phosphate</keyword>
<dbReference type="CDD" id="cd00609">
    <property type="entry name" value="AAT_like"/>
    <property type="match status" value="1"/>
</dbReference>
<organism evidence="8 9">
    <name type="scientific">Streptosporangium becharense</name>
    <dbReference type="NCBI Taxonomy" id="1816182"/>
    <lineage>
        <taxon>Bacteria</taxon>
        <taxon>Bacillati</taxon>
        <taxon>Actinomycetota</taxon>
        <taxon>Actinomycetes</taxon>
        <taxon>Streptosporangiales</taxon>
        <taxon>Streptosporangiaceae</taxon>
        <taxon>Streptosporangium</taxon>
    </lineage>
</organism>
<dbReference type="EMBL" id="JACHMP010000001">
    <property type="protein sequence ID" value="MBB5817456.1"/>
    <property type="molecule type" value="Genomic_DNA"/>
</dbReference>
<comment type="similarity">
    <text evidence="2 6">Belongs to the class-I pyridoxal-phosphate-dependent aminotransferase family.</text>
</comment>
<dbReference type="Pfam" id="PF00155">
    <property type="entry name" value="Aminotran_1_2"/>
    <property type="match status" value="1"/>
</dbReference>
<evidence type="ECO:0000256" key="2">
    <source>
        <dbReference type="ARBA" id="ARBA00007441"/>
    </source>
</evidence>
<evidence type="ECO:0000256" key="1">
    <source>
        <dbReference type="ARBA" id="ARBA00001933"/>
    </source>
</evidence>
<dbReference type="Gene3D" id="3.40.640.10">
    <property type="entry name" value="Type I PLP-dependent aspartate aminotransferase-like (Major domain)"/>
    <property type="match status" value="1"/>
</dbReference>
<dbReference type="PANTHER" id="PTHR46383:SF1">
    <property type="entry name" value="ASPARTATE AMINOTRANSFERASE"/>
    <property type="match status" value="1"/>
</dbReference>
<comment type="cofactor">
    <cofactor evidence="1 6">
        <name>pyridoxal 5'-phosphate</name>
        <dbReference type="ChEBI" id="CHEBI:597326"/>
    </cofactor>
</comment>
<dbReference type="InterPro" id="IPR004839">
    <property type="entry name" value="Aminotransferase_I/II_large"/>
</dbReference>
<evidence type="ECO:0000313" key="9">
    <source>
        <dbReference type="Proteomes" id="UP000540685"/>
    </source>
</evidence>
<dbReference type="RefSeq" id="WP_184540608.1">
    <property type="nucleotide sequence ID" value="NZ_JACHMP010000001.1"/>
</dbReference>
<dbReference type="InterPro" id="IPR004838">
    <property type="entry name" value="NHTrfase_class1_PyrdxlP-BS"/>
</dbReference>
<proteinExistence type="inferred from homology"/>
<comment type="caution">
    <text evidence="8">The sequence shown here is derived from an EMBL/GenBank/DDBJ whole genome shotgun (WGS) entry which is preliminary data.</text>
</comment>
<dbReference type="AlphaFoldDB" id="A0A7W9IBN2"/>
<evidence type="ECO:0000256" key="3">
    <source>
        <dbReference type="ARBA" id="ARBA00022576"/>
    </source>
</evidence>
<protein>
    <recommendedName>
        <fullName evidence="6">Aminotransferase</fullName>
        <ecNumber evidence="6">2.6.1.-</ecNumber>
    </recommendedName>
</protein>
<gene>
    <name evidence="8" type="ORF">F4562_000518</name>
</gene>
<dbReference type="InterPro" id="IPR015424">
    <property type="entry name" value="PyrdxlP-dep_Trfase"/>
</dbReference>
<evidence type="ECO:0000256" key="5">
    <source>
        <dbReference type="ARBA" id="ARBA00022898"/>
    </source>
</evidence>
<name>A0A7W9IBN2_9ACTN</name>
<dbReference type="EC" id="2.6.1.-" evidence="6"/>
<dbReference type="GO" id="GO:0006520">
    <property type="term" value="P:amino acid metabolic process"/>
    <property type="evidence" value="ECO:0007669"/>
    <property type="project" value="InterPro"/>
</dbReference>
<accession>A0A7W9IBN2</accession>
<dbReference type="Gene3D" id="3.90.1150.10">
    <property type="entry name" value="Aspartate Aminotransferase, domain 1"/>
    <property type="match status" value="1"/>
</dbReference>